<keyword evidence="6" id="KW-0378">Hydrolase</keyword>
<dbReference type="InterPro" id="IPR023170">
    <property type="entry name" value="HhH_base_excis_C"/>
</dbReference>
<dbReference type="CDD" id="cd00056">
    <property type="entry name" value="ENDO3c"/>
    <property type="match status" value="1"/>
</dbReference>
<keyword evidence="4" id="KW-0411">Iron-sulfur</keyword>
<proteinExistence type="predicted"/>
<dbReference type="Gene3D" id="1.10.340.30">
    <property type="entry name" value="Hypothetical protein, domain 2"/>
    <property type="match status" value="1"/>
</dbReference>
<dbReference type="GO" id="GO:0051539">
    <property type="term" value="F:4 iron, 4 sulfur cluster binding"/>
    <property type="evidence" value="ECO:0007669"/>
    <property type="project" value="UniProtKB-KW"/>
</dbReference>
<dbReference type="GO" id="GO:0004519">
    <property type="term" value="F:endonuclease activity"/>
    <property type="evidence" value="ECO:0007669"/>
    <property type="project" value="UniProtKB-KW"/>
</dbReference>
<keyword evidence="2" id="KW-0479">Metal-binding</keyword>
<comment type="caution">
    <text evidence="6">The sequence shown here is derived from an EMBL/GenBank/DDBJ whole genome shotgun (WGS) entry which is preliminary data.</text>
</comment>
<accession>A0A418NET3</accession>
<evidence type="ECO:0000259" key="5">
    <source>
        <dbReference type="SMART" id="SM00478"/>
    </source>
</evidence>
<evidence type="ECO:0000256" key="2">
    <source>
        <dbReference type="ARBA" id="ARBA00022723"/>
    </source>
</evidence>
<dbReference type="OrthoDB" id="9800977at2"/>
<dbReference type="InterPro" id="IPR011257">
    <property type="entry name" value="DNA_glycosylase"/>
</dbReference>
<keyword evidence="6" id="KW-0540">Nuclease</keyword>
<gene>
    <name evidence="6" type="ORF">D2V04_15820</name>
</gene>
<dbReference type="SUPFAM" id="SSF48150">
    <property type="entry name" value="DNA-glycosylase"/>
    <property type="match status" value="1"/>
</dbReference>
<dbReference type="Proteomes" id="UP000285092">
    <property type="component" value="Unassembled WGS sequence"/>
</dbReference>
<feature type="domain" description="HhH-GPD" evidence="5">
    <location>
        <begin position="47"/>
        <end position="209"/>
    </location>
</feature>
<reference evidence="6 7" key="1">
    <citation type="submission" date="2018-08" db="EMBL/GenBank/DDBJ databases">
        <title>Altererythrobacter sp.Ery1 and Ery12, the genome sequencing of novel strains in genus Alterythrobacter.</title>
        <authorList>
            <person name="Cheng H."/>
            <person name="Wu Y.-H."/>
            <person name="Fang C."/>
            <person name="Xu X.-W."/>
        </authorList>
    </citation>
    <scope>NUCLEOTIDE SEQUENCE [LARGE SCALE GENOMIC DNA]</scope>
    <source>
        <strain evidence="6 7">Ery1</strain>
    </source>
</reference>
<dbReference type="GO" id="GO:0046872">
    <property type="term" value="F:metal ion binding"/>
    <property type="evidence" value="ECO:0007669"/>
    <property type="project" value="UniProtKB-KW"/>
</dbReference>
<dbReference type="Gene3D" id="1.10.1670.10">
    <property type="entry name" value="Helix-hairpin-Helix base-excision DNA repair enzymes (C-terminal)"/>
    <property type="match status" value="1"/>
</dbReference>
<dbReference type="GO" id="GO:0006284">
    <property type="term" value="P:base-excision repair"/>
    <property type="evidence" value="ECO:0007669"/>
    <property type="project" value="InterPro"/>
</dbReference>
<keyword evidence="1" id="KW-0004">4Fe-4S</keyword>
<evidence type="ECO:0000256" key="1">
    <source>
        <dbReference type="ARBA" id="ARBA00022485"/>
    </source>
</evidence>
<evidence type="ECO:0000313" key="6">
    <source>
        <dbReference type="EMBL" id="RIV75744.1"/>
    </source>
</evidence>
<name>A0A418NET3_9SPHN</name>
<keyword evidence="6" id="KW-0255">Endonuclease</keyword>
<protein>
    <submittedName>
        <fullName evidence="6">Endonuclease III</fullName>
    </submittedName>
</protein>
<keyword evidence="7" id="KW-1185">Reference proteome</keyword>
<evidence type="ECO:0000313" key="7">
    <source>
        <dbReference type="Proteomes" id="UP000285092"/>
    </source>
</evidence>
<dbReference type="PANTHER" id="PTHR10359">
    <property type="entry name" value="A/G-SPECIFIC ADENINE GLYCOSYLASE/ENDONUCLEASE III"/>
    <property type="match status" value="1"/>
</dbReference>
<dbReference type="EMBL" id="QXFK01000019">
    <property type="protein sequence ID" value="RIV75744.1"/>
    <property type="molecule type" value="Genomic_DNA"/>
</dbReference>
<dbReference type="PIRSF" id="PIRSF001435">
    <property type="entry name" value="Nth"/>
    <property type="match status" value="1"/>
</dbReference>
<organism evidence="6 7">
    <name type="scientific">Pelagerythrobacter aerophilus</name>
    <dbReference type="NCBI Taxonomy" id="2306995"/>
    <lineage>
        <taxon>Bacteria</taxon>
        <taxon>Pseudomonadati</taxon>
        <taxon>Pseudomonadota</taxon>
        <taxon>Alphaproteobacteria</taxon>
        <taxon>Sphingomonadales</taxon>
        <taxon>Erythrobacteraceae</taxon>
        <taxon>Pelagerythrobacter</taxon>
    </lineage>
</organism>
<dbReference type="InterPro" id="IPR003265">
    <property type="entry name" value="HhH-GPD_domain"/>
</dbReference>
<dbReference type="RefSeq" id="WP_119514669.1">
    <property type="nucleotide sequence ID" value="NZ_QXFK01000019.1"/>
</dbReference>
<dbReference type="SMART" id="SM00478">
    <property type="entry name" value="ENDO3c"/>
    <property type="match status" value="1"/>
</dbReference>
<dbReference type="AlphaFoldDB" id="A0A418NET3"/>
<evidence type="ECO:0000256" key="3">
    <source>
        <dbReference type="ARBA" id="ARBA00023004"/>
    </source>
</evidence>
<evidence type="ECO:0000256" key="4">
    <source>
        <dbReference type="ARBA" id="ARBA00023014"/>
    </source>
</evidence>
<keyword evidence="3" id="KW-0408">Iron</keyword>
<sequence length="242" mass="27101">MQLPLGPDPRTDVLRRMQAALIARFGRIVRPPEKRRDAVWVLVQGVIGARTKTRVSNEATDRLLADFGTWEAIAQAPIEALETRLANQTFPDIAAMRLKDSLLAVIDRRGAVNLEQLADLPTAEAMAWLETLPGVARKISAGVMNASHFERRALVIDSHHRRIIQRMGLVPPNADTARAYDALMPVLPEEWSAADIDEHHLLVKRLGQTLCRPRRPQCADCPIRSDCRTGRAKRDRDALAHR</sequence>